<protein>
    <submittedName>
        <fullName evidence="1">Uncharacterized protein</fullName>
    </submittedName>
</protein>
<proteinExistence type="predicted"/>
<dbReference type="AlphaFoldDB" id="A0A2V2YT35"/>
<dbReference type="EMBL" id="QGTQ01000010">
    <property type="protein sequence ID" value="PWW01191.1"/>
    <property type="molecule type" value="Genomic_DNA"/>
</dbReference>
<sequence>MLEWIKYDPMSRAIESHRNHLVTDGHRVLIAQHAKVIGTGEYSWMINDALIGWVTHWATINLPVEEDQRQPIDYKTRYEALVQSVKDGLGEWPPAKSAEDLAGWIESTCPFVGDLWVD</sequence>
<accession>A0A2V2YT35</accession>
<dbReference type="Proteomes" id="UP000246635">
    <property type="component" value="Unassembled WGS sequence"/>
</dbReference>
<evidence type="ECO:0000313" key="2">
    <source>
        <dbReference type="Proteomes" id="UP000246635"/>
    </source>
</evidence>
<gene>
    <name evidence="1" type="ORF">DFQ01_11081</name>
</gene>
<reference evidence="1 2" key="1">
    <citation type="submission" date="2018-05" db="EMBL/GenBank/DDBJ databases">
        <title>Genomic Encyclopedia of Type Strains, Phase III (KMG-III): the genomes of soil and plant-associated and newly described type strains.</title>
        <authorList>
            <person name="Whitman W."/>
        </authorList>
    </citation>
    <scope>NUCLEOTIDE SEQUENCE [LARGE SCALE GENOMIC DNA]</scope>
    <source>
        <strain evidence="1 2">CECT 5696</strain>
    </source>
</reference>
<dbReference type="OrthoDB" id="2647600at2"/>
<comment type="caution">
    <text evidence="1">The sequence shown here is derived from an EMBL/GenBank/DDBJ whole genome shotgun (WGS) entry which is preliminary data.</text>
</comment>
<keyword evidence="2" id="KW-1185">Reference proteome</keyword>
<organism evidence="1 2">
    <name type="scientific">Paenibacillus cellulosilyticus</name>
    <dbReference type="NCBI Taxonomy" id="375489"/>
    <lineage>
        <taxon>Bacteria</taxon>
        <taxon>Bacillati</taxon>
        <taxon>Bacillota</taxon>
        <taxon>Bacilli</taxon>
        <taxon>Bacillales</taxon>
        <taxon>Paenibacillaceae</taxon>
        <taxon>Paenibacillus</taxon>
    </lineage>
</organism>
<evidence type="ECO:0000313" key="1">
    <source>
        <dbReference type="EMBL" id="PWW01191.1"/>
    </source>
</evidence>
<dbReference type="RefSeq" id="WP_110044684.1">
    <property type="nucleotide sequence ID" value="NZ_CP054613.1"/>
</dbReference>
<name>A0A2V2YT35_9BACL</name>